<dbReference type="STRING" id="1179773.BN6_03320"/>
<dbReference type="KEGG" id="sesp:BN6_03320"/>
<dbReference type="Proteomes" id="UP000006281">
    <property type="component" value="Chromosome"/>
</dbReference>
<feature type="region of interest" description="Disordered" evidence="1">
    <location>
        <begin position="1"/>
        <end position="105"/>
    </location>
</feature>
<evidence type="ECO:0000313" key="3">
    <source>
        <dbReference type="Proteomes" id="UP000006281"/>
    </source>
</evidence>
<dbReference type="HOGENOM" id="CLU_1617828_0_0_11"/>
<dbReference type="AlphaFoldDB" id="K0JS80"/>
<reference evidence="2 3" key="1">
    <citation type="journal article" date="2012" name="BMC Genomics">
        <title>Complete genome sequence of Saccharothrix espanaensis DSM 44229T and comparison to the other completely sequenced Pseudonocardiaceae.</title>
        <authorList>
            <person name="Strobel T."/>
            <person name="Al-Dilaimi A."/>
            <person name="Blom J."/>
            <person name="Gessner A."/>
            <person name="Kalinowski J."/>
            <person name="Luzhetska M."/>
            <person name="Puhler A."/>
            <person name="Szczepanowski R."/>
            <person name="Bechthold A."/>
            <person name="Ruckert C."/>
        </authorList>
    </citation>
    <scope>NUCLEOTIDE SEQUENCE [LARGE SCALE GENOMIC DNA]</scope>
    <source>
        <strain evidence="3">ATCC 51144 / DSM 44229 / JCM 9112 / NBRC 15066 / NRRL 15764</strain>
    </source>
</reference>
<dbReference type="BioCyc" id="SESP1179773:BN6_RS01625-MONOMER"/>
<accession>K0JS80</accession>
<sequence>MAVDDFGPDGTQAPPPPHLFPDSLSGLVTGDADPPRPFPDALSGSAAPGPPVIPQVVAQPVYAEPPRRPAHHKQTRRAPGPTPDLAPAWSNAPRSYSPPQAYQQRSVPYAQRPAMNQVQHQQQLPAKKSGKGNLIGCLVVLATLSGLLFNVLREIVEAVAKLFT</sequence>
<evidence type="ECO:0000313" key="2">
    <source>
        <dbReference type="EMBL" id="CCH27664.1"/>
    </source>
</evidence>
<gene>
    <name evidence="2" type="ordered locus">BN6_03320</name>
</gene>
<protein>
    <submittedName>
        <fullName evidence="2">Uncharacterized protein</fullName>
    </submittedName>
</protein>
<proteinExistence type="predicted"/>
<keyword evidence="3" id="KW-1185">Reference proteome</keyword>
<evidence type="ECO:0000256" key="1">
    <source>
        <dbReference type="SAM" id="MobiDB-lite"/>
    </source>
</evidence>
<organism evidence="2 3">
    <name type="scientific">Saccharothrix espanaensis (strain ATCC 51144 / DSM 44229 / JCM 9112 / NBRC 15066 / NRRL 15764)</name>
    <dbReference type="NCBI Taxonomy" id="1179773"/>
    <lineage>
        <taxon>Bacteria</taxon>
        <taxon>Bacillati</taxon>
        <taxon>Actinomycetota</taxon>
        <taxon>Actinomycetes</taxon>
        <taxon>Pseudonocardiales</taxon>
        <taxon>Pseudonocardiaceae</taxon>
        <taxon>Saccharothrix</taxon>
    </lineage>
</organism>
<dbReference type="EMBL" id="HE804045">
    <property type="protein sequence ID" value="CCH27664.1"/>
    <property type="molecule type" value="Genomic_DNA"/>
</dbReference>
<dbReference type="PATRIC" id="fig|1179773.3.peg.339"/>
<name>K0JS80_SACES</name>
<feature type="compositionally biased region" description="Polar residues" evidence="1">
    <location>
        <begin position="92"/>
        <end position="105"/>
    </location>
</feature>